<sequence>MAGFNNESINESYAYSNQVHSMDSNYSVDSNSIYSYPLCQASSHLPSQVILPSDTDSNNNNVYTGVNTQLNTAHYGYVDENRVNYSMMNNLNDCNPSSVSYPILQTLVQTPSTSSVFPTNYGLNNNREPSIRHSLSQTMG</sequence>
<dbReference type="AlphaFoldDB" id="A0A9N9BKY0"/>
<accession>A0A9N9BKY0</accession>
<dbReference type="Proteomes" id="UP000789739">
    <property type="component" value="Unassembled WGS sequence"/>
</dbReference>
<comment type="caution">
    <text evidence="1">The sequence shown here is derived from an EMBL/GenBank/DDBJ whole genome shotgun (WGS) entry which is preliminary data.</text>
</comment>
<name>A0A9N9BKY0_9GLOM</name>
<organism evidence="1 2">
    <name type="scientific">Paraglomus brasilianum</name>
    <dbReference type="NCBI Taxonomy" id="144538"/>
    <lineage>
        <taxon>Eukaryota</taxon>
        <taxon>Fungi</taxon>
        <taxon>Fungi incertae sedis</taxon>
        <taxon>Mucoromycota</taxon>
        <taxon>Glomeromycotina</taxon>
        <taxon>Glomeromycetes</taxon>
        <taxon>Paraglomerales</taxon>
        <taxon>Paraglomeraceae</taxon>
        <taxon>Paraglomus</taxon>
    </lineage>
</organism>
<reference evidence="1" key="1">
    <citation type="submission" date="2021-06" db="EMBL/GenBank/DDBJ databases">
        <authorList>
            <person name="Kallberg Y."/>
            <person name="Tangrot J."/>
            <person name="Rosling A."/>
        </authorList>
    </citation>
    <scope>NUCLEOTIDE SEQUENCE</scope>
    <source>
        <strain evidence="1">BR232B</strain>
    </source>
</reference>
<dbReference type="EMBL" id="CAJVPI010000758">
    <property type="protein sequence ID" value="CAG8569516.1"/>
    <property type="molecule type" value="Genomic_DNA"/>
</dbReference>
<evidence type="ECO:0000313" key="1">
    <source>
        <dbReference type="EMBL" id="CAG8569516.1"/>
    </source>
</evidence>
<keyword evidence="2" id="KW-1185">Reference proteome</keyword>
<proteinExistence type="predicted"/>
<evidence type="ECO:0000313" key="2">
    <source>
        <dbReference type="Proteomes" id="UP000789739"/>
    </source>
</evidence>
<protein>
    <submittedName>
        <fullName evidence="1">10679_t:CDS:1</fullName>
    </submittedName>
</protein>
<gene>
    <name evidence="1" type="ORF">PBRASI_LOCUS6024</name>
</gene>
<dbReference type="OrthoDB" id="10553411at2759"/>